<evidence type="ECO:0000256" key="1">
    <source>
        <dbReference type="SAM" id="MobiDB-lite"/>
    </source>
</evidence>
<name>A0A2G5BBR2_COERN</name>
<protein>
    <submittedName>
        <fullName evidence="2">Uncharacterized protein</fullName>
    </submittedName>
</protein>
<accession>A0A2G5BBR2</accession>
<sequence>MLWSQQVYFTRKDIHHYHVLQEYETKGRLKKLSQDGAARQQSQTGQERRAPFGHLGPSKRRTYLAAVAAKVGRGGGMWLMRGLPVFGQRPQKSPRKDKCDGISPASAAGMCAEVILR</sequence>
<dbReference type="Proteomes" id="UP000242474">
    <property type="component" value="Unassembled WGS sequence"/>
</dbReference>
<evidence type="ECO:0000313" key="3">
    <source>
        <dbReference type="Proteomes" id="UP000242474"/>
    </source>
</evidence>
<proteinExistence type="predicted"/>
<feature type="region of interest" description="Disordered" evidence="1">
    <location>
        <begin position="30"/>
        <end position="57"/>
    </location>
</feature>
<reference evidence="2 3" key="1">
    <citation type="journal article" date="2015" name="Genome Biol. Evol.">
        <title>Phylogenomic analyses indicate that early fungi evolved digesting cell walls of algal ancestors of land plants.</title>
        <authorList>
            <person name="Chang Y."/>
            <person name="Wang S."/>
            <person name="Sekimoto S."/>
            <person name="Aerts A.L."/>
            <person name="Choi C."/>
            <person name="Clum A."/>
            <person name="LaButti K.M."/>
            <person name="Lindquist E.A."/>
            <person name="Yee Ngan C."/>
            <person name="Ohm R.A."/>
            <person name="Salamov A.A."/>
            <person name="Grigoriev I.V."/>
            <person name="Spatafora J.W."/>
            <person name="Berbee M.L."/>
        </authorList>
    </citation>
    <scope>NUCLEOTIDE SEQUENCE [LARGE SCALE GENOMIC DNA]</scope>
    <source>
        <strain evidence="2 3">NRRL 1564</strain>
    </source>
</reference>
<evidence type="ECO:0000313" key="2">
    <source>
        <dbReference type="EMBL" id="PIA16453.1"/>
    </source>
</evidence>
<dbReference type="AlphaFoldDB" id="A0A2G5BBR2"/>
<gene>
    <name evidence="2" type="ORF">COEREDRAFT_81134</name>
</gene>
<keyword evidence="3" id="KW-1185">Reference proteome</keyword>
<organism evidence="2 3">
    <name type="scientific">Coemansia reversa (strain ATCC 12441 / NRRL 1564)</name>
    <dbReference type="NCBI Taxonomy" id="763665"/>
    <lineage>
        <taxon>Eukaryota</taxon>
        <taxon>Fungi</taxon>
        <taxon>Fungi incertae sedis</taxon>
        <taxon>Zoopagomycota</taxon>
        <taxon>Kickxellomycotina</taxon>
        <taxon>Kickxellomycetes</taxon>
        <taxon>Kickxellales</taxon>
        <taxon>Kickxellaceae</taxon>
        <taxon>Coemansia</taxon>
    </lineage>
</organism>
<dbReference type="EMBL" id="KZ303499">
    <property type="protein sequence ID" value="PIA16453.1"/>
    <property type="molecule type" value="Genomic_DNA"/>
</dbReference>